<dbReference type="GO" id="GO:0031241">
    <property type="term" value="C:periplasmic side of cell outer membrane"/>
    <property type="evidence" value="ECO:0007669"/>
    <property type="project" value="TreeGrafter"/>
</dbReference>
<dbReference type="InterPro" id="IPR007443">
    <property type="entry name" value="LpoA"/>
</dbReference>
<feature type="chain" id="PRO_5014969807" description="Penicillin-binding protein activator" evidence="2">
    <location>
        <begin position="26"/>
        <end position="600"/>
    </location>
</feature>
<dbReference type="GO" id="GO:0030234">
    <property type="term" value="F:enzyme regulator activity"/>
    <property type="evidence" value="ECO:0007669"/>
    <property type="project" value="TreeGrafter"/>
</dbReference>
<keyword evidence="4" id="KW-1185">Reference proteome</keyword>
<dbReference type="PANTHER" id="PTHR38038">
    <property type="entry name" value="PENICILLIN-BINDING PROTEIN ACTIVATOR LPOA"/>
    <property type="match status" value="1"/>
</dbReference>
<evidence type="ECO:0008006" key="5">
    <source>
        <dbReference type="Google" id="ProtNLM"/>
    </source>
</evidence>
<evidence type="ECO:0000256" key="2">
    <source>
        <dbReference type="SAM" id="SignalP"/>
    </source>
</evidence>
<reference evidence="3 4" key="1">
    <citation type="submission" date="2018-01" db="EMBL/GenBank/DDBJ databases">
        <title>The draft genome sequence of Halioglobus lutimaris HF004.</title>
        <authorList>
            <person name="Du Z.-J."/>
            <person name="Shi M.-J."/>
        </authorList>
    </citation>
    <scope>NUCLEOTIDE SEQUENCE [LARGE SCALE GENOMIC DNA]</scope>
    <source>
        <strain evidence="3 4">HF004</strain>
    </source>
</reference>
<keyword evidence="2" id="KW-0732">Signal</keyword>
<dbReference type="Gene3D" id="1.25.40.650">
    <property type="match status" value="1"/>
</dbReference>
<dbReference type="Proteomes" id="UP000235005">
    <property type="component" value="Unassembled WGS sequence"/>
</dbReference>
<protein>
    <recommendedName>
        <fullName evidence="5">Penicillin-binding protein activator</fullName>
    </recommendedName>
</protein>
<dbReference type="CDD" id="cd06339">
    <property type="entry name" value="PBP1_YraM_LppC_lipoprotein-like"/>
    <property type="match status" value="1"/>
</dbReference>
<dbReference type="OrthoDB" id="6708821at2"/>
<gene>
    <name evidence="3" type="ORF">C0039_04055</name>
</gene>
<evidence type="ECO:0000256" key="1">
    <source>
        <dbReference type="ARBA" id="ARBA00023136"/>
    </source>
</evidence>
<dbReference type="PANTHER" id="PTHR38038:SF1">
    <property type="entry name" value="PENICILLIN-BINDING PROTEIN ACTIVATOR LPOA"/>
    <property type="match status" value="1"/>
</dbReference>
<organism evidence="3 4">
    <name type="scientific">Pseudohalioglobus lutimaris</name>
    <dbReference type="NCBI Taxonomy" id="1737061"/>
    <lineage>
        <taxon>Bacteria</taxon>
        <taxon>Pseudomonadati</taxon>
        <taxon>Pseudomonadota</taxon>
        <taxon>Gammaproteobacteria</taxon>
        <taxon>Cellvibrionales</taxon>
        <taxon>Halieaceae</taxon>
        <taxon>Pseudohalioglobus</taxon>
    </lineage>
</organism>
<dbReference type="AlphaFoldDB" id="A0A2N5X7C3"/>
<dbReference type="RefSeq" id="WP_101517303.1">
    <property type="nucleotide sequence ID" value="NZ_PKUS01000002.1"/>
</dbReference>
<evidence type="ECO:0000313" key="4">
    <source>
        <dbReference type="Proteomes" id="UP000235005"/>
    </source>
</evidence>
<comment type="caution">
    <text evidence="3">The sequence shown here is derived from an EMBL/GenBank/DDBJ whole genome shotgun (WGS) entry which is preliminary data.</text>
</comment>
<dbReference type="Gene3D" id="3.40.50.2300">
    <property type="match status" value="2"/>
</dbReference>
<sequence>MTAIHTPLRTIGTSIVLLAVALLQACGSAPTDTTPREETVAPVISQPDDNAVRLSLPASLFATEFAGADAALVNGDWMSASATLSPLEEADLSQDDADYLQYLLARLDYRRGELQSARSRLDQLARPDVHPAIAYRASNFQRHLLGLQGEHLQSAQLGTRIMDTAPEADRPAIKRSIWQDLLRCTPEKIAQAQREATDASWRGWLELARIDNDSVLALGAELTSWQENNPGHPATHPLPGGLELLAQSAAAPTRVALILPLSGRLAPAGKAVRDGYLASYFRARLAGEAPGEIMVIDSSLYAGASDAYSDAIIQGAQLVVGPLSKGSVGAVAAMPQRPAPVIALNRIEQGATPAQSALVQLSLSPEDEAVQLADTAFGQGARRALVLRPAGAWGDKIEAALDSRWRALGGALVQSVSYTGKDDYSAGVKSGLGIEASELRRRKVRDMLASNVEFTPRRRQDIDAVFMLSRTPEEARAIKPLLAFHYAGALPVYATSSIHGGRTDTRDRDLDGTHILEIPWLLGSDPDLLKALSNSNSHQYSRLNALGVDAYRVQSRFAQLQAGPDALIRGHTGLLSLNPDLQIERKLPAAVFDGDRLKPL</sequence>
<keyword evidence="1" id="KW-0472">Membrane</keyword>
<dbReference type="GO" id="GO:0009252">
    <property type="term" value="P:peptidoglycan biosynthetic process"/>
    <property type="evidence" value="ECO:0007669"/>
    <property type="project" value="TreeGrafter"/>
</dbReference>
<proteinExistence type="predicted"/>
<dbReference type="SUPFAM" id="SSF53822">
    <property type="entry name" value="Periplasmic binding protein-like I"/>
    <property type="match status" value="1"/>
</dbReference>
<evidence type="ECO:0000313" key="3">
    <source>
        <dbReference type="EMBL" id="PLW70382.1"/>
    </source>
</evidence>
<name>A0A2N5X7C3_9GAMM</name>
<feature type="signal peptide" evidence="2">
    <location>
        <begin position="1"/>
        <end position="25"/>
    </location>
</feature>
<dbReference type="InterPro" id="IPR028082">
    <property type="entry name" value="Peripla_BP_I"/>
</dbReference>
<accession>A0A2N5X7C3</accession>
<dbReference type="Pfam" id="PF04348">
    <property type="entry name" value="LppC"/>
    <property type="match status" value="1"/>
</dbReference>
<dbReference type="EMBL" id="PKUS01000002">
    <property type="protein sequence ID" value="PLW70382.1"/>
    <property type="molecule type" value="Genomic_DNA"/>
</dbReference>